<evidence type="ECO:0000313" key="2">
    <source>
        <dbReference type="EMBL" id="RAK29685.1"/>
    </source>
</evidence>
<reference evidence="2 3" key="1">
    <citation type="submission" date="2018-06" db="EMBL/GenBank/DDBJ databases">
        <title>Genomic Encyclopedia of Type Strains, Phase III (KMG-III): the genomes of soil and plant-associated and newly described type strains.</title>
        <authorList>
            <person name="Whitman W."/>
        </authorList>
    </citation>
    <scope>NUCLEOTIDE SEQUENCE [LARGE SCALE GENOMIC DNA]</scope>
    <source>
        <strain evidence="2 3">CGMCC 4.7090</strain>
    </source>
</reference>
<sequence length="184" mass="20369">MVIGDAPVPGDVVFGWSPWRYVVAAAAMGFFGAVVGVLWWESMFLLFPPPAGRPGNLVIANAVRSVTIYTISFAIFSLLFSRTRPAWLRFGVDWVDLAAERRDVVVVPCAAVTSARVRWVWPVAMLDVVVGSADESRVMRLDRGGRRPLRKCKGDQLRFSMPIAGLRSSSADIRSELRRRGFGE</sequence>
<accession>A0A327Z4F8</accession>
<feature type="transmembrane region" description="Helical" evidence="1">
    <location>
        <begin position="21"/>
        <end position="39"/>
    </location>
</feature>
<evidence type="ECO:0000256" key="1">
    <source>
        <dbReference type="SAM" id="Phobius"/>
    </source>
</evidence>
<gene>
    <name evidence="2" type="ORF">B0I29_11711</name>
</gene>
<keyword evidence="1" id="KW-1133">Transmembrane helix</keyword>
<dbReference type="OrthoDB" id="3293815at2"/>
<comment type="caution">
    <text evidence="2">The sequence shown here is derived from an EMBL/GenBank/DDBJ whole genome shotgun (WGS) entry which is preliminary data.</text>
</comment>
<proteinExistence type="predicted"/>
<keyword evidence="3" id="KW-1185">Reference proteome</keyword>
<dbReference type="RefSeq" id="WP_111652673.1">
    <property type="nucleotide sequence ID" value="NZ_JACHWI010000013.1"/>
</dbReference>
<keyword evidence="1" id="KW-0472">Membrane</keyword>
<name>A0A327Z4F8_9ACTN</name>
<evidence type="ECO:0000313" key="3">
    <source>
        <dbReference type="Proteomes" id="UP000249341"/>
    </source>
</evidence>
<organism evidence="2 3">
    <name type="scientific">Actinoplanes lutulentus</name>
    <dbReference type="NCBI Taxonomy" id="1287878"/>
    <lineage>
        <taxon>Bacteria</taxon>
        <taxon>Bacillati</taxon>
        <taxon>Actinomycetota</taxon>
        <taxon>Actinomycetes</taxon>
        <taxon>Micromonosporales</taxon>
        <taxon>Micromonosporaceae</taxon>
        <taxon>Actinoplanes</taxon>
    </lineage>
</organism>
<protein>
    <submittedName>
        <fullName evidence="2">Uncharacterized protein</fullName>
    </submittedName>
</protein>
<dbReference type="Proteomes" id="UP000249341">
    <property type="component" value="Unassembled WGS sequence"/>
</dbReference>
<dbReference type="AlphaFoldDB" id="A0A327Z4F8"/>
<dbReference type="EMBL" id="QLMJ01000017">
    <property type="protein sequence ID" value="RAK29685.1"/>
    <property type="molecule type" value="Genomic_DNA"/>
</dbReference>
<keyword evidence="1" id="KW-0812">Transmembrane</keyword>
<feature type="transmembrane region" description="Helical" evidence="1">
    <location>
        <begin position="59"/>
        <end position="80"/>
    </location>
</feature>